<keyword evidence="2" id="KW-1185">Reference proteome</keyword>
<dbReference type="NCBIfam" id="TIGR01509">
    <property type="entry name" value="HAD-SF-IA-v3"/>
    <property type="match status" value="1"/>
</dbReference>
<dbReference type="Pfam" id="PF13419">
    <property type="entry name" value="HAD_2"/>
    <property type="match status" value="1"/>
</dbReference>
<dbReference type="EC" id="3.6.1.1" evidence="1"/>
<dbReference type="SFLD" id="SFLDS00003">
    <property type="entry name" value="Haloacid_Dehalogenase"/>
    <property type="match status" value="1"/>
</dbReference>
<reference evidence="2" key="1">
    <citation type="submission" date="2011-12" db="EMBL/GenBank/DDBJ databases">
        <title>The complete genome of chromosome of Sulfobacillus acidophilus DSM 10332.</title>
        <authorList>
            <person name="Lucas S."/>
            <person name="Han J."/>
            <person name="Lapidus A."/>
            <person name="Bruce D."/>
            <person name="Goodwin L."/>
            <person name="Pitluck S."/>
            <person name="Peters L."/>
            <person name="Kyrpides N."/>
            <person name="Mavromatis K."/>
            <person name="Ivanova N."/>
            <person name="Mikhailova N."/>
            <person name="Chertkov O."/>
            <person name="Saunders E."/>
            <person name="Detter J.C."/>
            <person name="Tapia R."/>
            <person name="Han C."/>
            <person name="Land M."/>
            <person name="Hauser L."/>
            <person name="Markowitz V."/>
            <person name="Cheng J.-F."/>
            <person name="Hugenholtz P."/>
            <person name="Woyke T."/>
            <person name="Wu D."/>
            <person name="Pukall R."/>
            <person name="Gehrich-Schroeter G."/>
            <person name="Schneider S."/>
            <person name="Klenk H.-P."/>
            <person name="Eisen J.A."/>
        </authorList>
    </citation>
    <scope>NUCLEOTIDE SEQUENCE [LARGE SCALE GENOMIC DNA]</scope>
    <source>
        <strain evidence="2">ATCC 700253 / DSM 10332 / NAL</strain>
    </source>
</reference>
<dbReference type="KEGG" id="sap:Sulac_1678"/>
<dbReference type="SFLD" id="SFLDG01129">
    <property type="entry name" value="C1.5:_HAD__Beta-PGM__Phosphata"/>
    <property type="match status" value="1"/>
</dbReference>
<dbReference type="GO" id="GO:0004427">
    <property type="term" value="F:inorganic diphosphate phosphatase activity"/>
    <property type="evidence" value="ECO:0007669"/>
    <property type="project" value="UniProtKB-EC"/>
</dbReference>
<evidence type="ECO:0000313" key="2">
    <source>
        <dbReference type="Proteomes" id="UP000005439"/>
    </source>
</evidence>
<dbReference type="GO" id="GO:0008967">
    <property type="term" value="F:phosphoglycolate phosphatase activity"/>
    <property type="evidence" value="ECO:0007669"/>
    <property type="project" value="TreeGrafter"/>
</dbReference>
<dbReference type="PATRIC" id="fig|679936.5.peg.1747"/>
<dbReference type="GO" id="GO:0006281">
    <property type="term" value="P:DNA repair"/>
    <property type="evidence" value="ECO:0007669"/>
    <property type="project" value="TreeGrafter"/>
</dbReference>
<protein>
    <submittedName>
        <fullName evidence="1">HAD-superfamily hydrolase, subfamily IA, variant 3</fullName>
        <ecNumber evidence="1">3.6.1.1</ecNumber>
    </submittedName>
</protein>
<dbReference type="PANTHER" id="PTHR43434:SF1">
    <property type="entry name" value="PHOSPHOGLYCOLATE PHOSPHATASE"/>
    <property type="match status" value="1"/>
</dbReference>
<name>G8TYZ5_SULAD</name>
<dbReference type="Proteomes" id="UP000005439">
    <property type="component" value="Chromosome"/>
</dbReference>
<proteinExistence type="predicted"/>
<dbReference type="AlphaFoldDB" id="G8TYZ5"/>
<dbReference type="InterPro" id="IPR036412">
    <property type="entry name" value="HAD-like_sf"/>
</dbReference>
<dbReference type="InterPro" id="IPR050155">
    <property type="entry name" value="HAD-like_hydrolase_sf"/>
</dbReference>
<dbReference type="EMBL" id="CP003179">
    <property type="protein sequence ID" value="AEW05174.1"/>
    <property type="molecule type" value="Genomic_DNA"/>
</dbReference>
<dbReference type="InterPro" id="IPR006439">
    <property type="entry name" value="HAD-SF_hydro_IA"/>
</dbReference>
<keyword evidence="1" id="KW-0378">Hydrolase</keyword>
<sequence>MAEIQAVIFDYDGTLADTVPLVIRCFQAVFEEFRGQTLSDDEVSRMFGPTEDHILQKTMGDQARQAITRYYEHYEGWHREIVKPHPDVAFLLAELARREIPVALVTNKSARSLEISLREFGWDDQFRVVVHGDGMRRPKPDPEGIERAAEELGVSPERAIYLGDNPSDIEAGQRAGTKTGWVRWFRVAAMPLTPDYVFDRPAEVLTIWDGRRHEPHGLG</sequence>
<dbReference type="InterPro" id="IPR023214">
    <property type="entry name" value="HAD_sf"/>
</dbReference>
<dbReference type="SFLD" id="SFLDG01135">
    <property type="entry name" value="C1.5.6:_HAD__Beta-PGM__Phospha"/>
    <property type="match status" value="1"/>
</dbReference>
<dbReference type="STRING" id="679936.Sulac_1678"/>
<gene>
    <name evidence="1" type="ordered locus">Sulac_1678</name>
</gene>
<evidence type="ECO:0000313" key="1">
    <source>
        <dbReference type="EMBL" id="AEW05174.1"/>
    </source>
</evidence>
<dbReference type="NCBIfam" id="TIGR01549">
    <property type="entry name" value="HAD-SF-IA-v1"/>
    <property type="match status" value="1"/>
</dbReference>
<dbReference type="SUPFAM" id="SSF56784">
    <property type="entry name" value="HAD-like"/>
    <property type="match status" value="1"/>
</dbReference>
<dbReference type="InterPro" id="IPR041492">
    <property type="entry name" value="HAD_2"/>
</dbReference>
<dbReference type="PRINTS" id="PR00413">
    <property type="entry name" value="HADHALOGNASE"/>
</dbReference>
<accession>G8TYZ5</accession>
<reference evidence="1 2" key="2">
    <citation type="journal article" date="2012" name="Stand. Genomic Sci.">
        <title>Complete genome sequence of the moderately thermophilic mineral-sulfide-oxidizing firmicute Sulfobacillus acidophilus type strain (NAL(T)).</title>
        <authorList>
            <person name="Anderson I."/>
            <person name="Chertkov O."/>
            <person name="Chen A."/>
            <person name="Saunders E."/>
            <person name="Lapidus A."/>
            <person name="Nolan M."/>
            <person name="Lucas S."/>
            <person name="Hammon N."/>
            <person name="Deshpande S."/>
            <person name="Cheng J.F."/>
            <person name="Han C."/>
            <person name="Tapia R."/>
            <person name="Goodwin L.A."/>
            <person name="Pitluck S."/>
            <person name="Liolios K."/>
            <person name="Pagani I."/>
            <person name="Ivanova N."/>
            <person name="Mikhailova N."/>
            <person name="Pati A."/>
            <person name="Palaniappan K."/>
            <person name="Land M."/>
            <person name="Pan C."/>
            <person name="Rohde M."/>
            <person name="Pukall R."/>
            <person name="Goker M."/>
            <person name="Detter J.C."/>
            <person name="Woyke T."/>
            <person name="Bristow J."/>
            <person name="Eisen J.A."/>
            <person name="Markowitz V."/>
            <person name="Hugenholtz P."/>
            <person name="Kyrpides N.C."/>
            <person name="Klenk H.P."/>
            <person name="Mavromatis K."/>
        </authorList>
    </citation>
    <scope>NUCLEOTIDE SEQUENCE [LARGE SCALE GENOMIC DNA]</scope>
    <source>
        <strain evidence="2">ATCC 700253 / DSM 10332 / NAL</strain>
    </source>
</reference>
<organism evidence="1 2">
    <name type="scientific">Sulfobacillus acidophilus (strain ATCC 700253 / DSM 10332 / NAL)</name>
    <dbReference type="NCBI Taxonomy" id="679936"/>
    <lineage>
        <taxon>Bacteria</taxon>
        <taxon>Bacillati</taxon>
        <taxon>Bacillota</taxon>
        <taxon>Clostridia</taxon>
        <taxon>Eubacteriales</taxon>
        <taxon>Clostridiales Family XVII. Incertae Sedis</taxon>
        <taxon>Sulfobacillus</taxon>
    </lineage>
</organism>
<dbReference type="Gene3D" id="1.10.150.240">
    <property type="entry name" value="Putative phosphatase, domain 2"/>
    <property type="match status" value="1"/>
</dbReference>
<dbReference type="PANTHER" id="PTHR43434">
    <property type="entry name" value="PHOSPHOGLYCOLATE PHOSPHATASE"/>
    <property type="match status" value="1"/>
</dbReference>
<dbReference type="Gene3D" id="3.40.50.1000">
    <property type="entry name" value="HAD superfamily/HAD-like"/>
    <property type="match status" value="1"/>
</dbReference>
<dbReference type="InterPro" id="IPR023198">
    <property type="entry name" value="PGP-like_dom2"/>
</dbReference>
<dbReference type="HOGENOM" id="CLU_045011_19_3_9"/>